<feature type="region of interest" description="Disordered" evidence="1">
    <location>
        <begin position="57"/>
        <end position="79"/>
    </location>
</feature>
<keyword evidence="4" id="KW-1185">Reference proteome</keyword>
<dbReference type="AlphaFoldDB" id="A0A6D2IXT4"/>
<name>A0A6D2IXT4_9BRAS</name>
<dbReference type="Proteomes" id="UP000467841">
    <property type="component" value="Unassembled WGS sequence"/>
</dbReference>
<dbReference type="EMBL" id="CACVBM020001140">
    <property type="protein sequence ID" value="CAA7034028.1"/>
    <property type="molecule type" value="Genomic_DNA"/>
</dbReference>
<dbReference type="OrthoDB" id="1104229at2759"/>
<organism evidence="3 4">
    <name type="scientific">Microthlaspi erraticum</name>
    <dbReference type="NCBI Taxonomy" id="1685480"/>
    <lineage>
        <taxon>Eukaryota</taxon>
        <taxon>Viridiplantae</taxon>
        <taxon>Streptophyta</taxon>
        <taxon>Embryophyta</taxon>
        <taxon>Tracheophyta</taxon>
        <taxon>Spermatophyta</taxon>
        <taxon>Magnoliopsida</taxon>
        <taxon>eudicotyledons</taxon>
        <taxon>Gunneridae</taxon>
        <taxon>Pentapetalae</taxon>
        <taxon>rosids</taxon>
        <taxon>malvids</taxon>
        <taxon>Brassicales</taxon>
        <taxon>Brassicaceae</taxon>
        <taxon>Coluteocarpeae</taxon>
        <taxon>Microthlaspi</taxon>
    </lineage>
</organism>
<feature type="signal peptide" evidence="2">
    <location>
        <begin position="1"/>
        <end position="30"/>
    </location>
</feature>
<accession>A0A6D2IXT4</accession>
<evidence type="ECO:0000256" key="2">
    <source>
        <dbReference type="SAM" id="SignalP"/>
    </source>
</evidence>
<evidence type="ECO:0000313" key="3">
    <source>
        <dbReference type="EMBL" id="CAA7034028.1"/>
    </source>
</evidence>
<proteinExistence type="predicted"/>
<keyword evidence="2" id="KW-0732">Signal</keyword>
<sequence>MIQNIIALSPMKKTKALSLLLLLLIAVVTTTVKPPEELALDGAQRILTTEKIAGEDVEADVNNHHSIPRESWDDNDNNP</sequence>
<evidence type="ECO:0008006" key="5">
    <source>
        <dbReference type="Google" id="ProtNLM"/>
    </source>
</evidence>
<reference evidence="3" key="1">
    <citation type="submission" date="2020-01" db="EMBL/GenBank/DDBJ databases">
        <authorList>
            <person name="Mishra B."/>
        </authorList>
    </citation>
    <scope>NUCLEOTIDE SEQUENCE [LARGE SCALE GENOMIC DNA]</scope>
</reference>
<feature type="chain" id="PRO_5025577232" description="Secreted protein" evidence="2">
    <location>
        <begin position="31"/>
        <end position="79"/>
    </location>
</feature>
<feature type="compositionally biased region" description="Basic and acidic residues" evidence="1">
    <location>
        <begin position="61"/>
        <end position="72"/>
    </location>
</feature>
<protein>
    <recommendedName>
        <fullName evidence="5">Secreted protein</fullName>
    </recommendedName>
</protein>
<comment type="caution">
    <text evidence="3">The sequence shown here is derived from an EMBL/GenBank/DDBJ whole genome shotgun (WGS) entry which is preliminary data.</text>
</comment>
<evidence type="ECO:0000256" key="1">
    <source>
        <dbReference type="SAM" id="MobiDB-lite"/>
    </source>
</evidence>
<gene>
    <name evidence="3" type="ORF">MERR_LOCUS21263</name>
</gene>
<evidence type="ECO:0000313" key="4">
    <source>
        <dbReference type="Proteomes" id="UP000467841"/>
    </source>
</evidence>